<sequence length="109" mass="12336">MRMNFALALVATLRLATALPVASPAEGLVAGEEKRDVGIYSYYAVPRKDKDKRDVGIYSYYATPRKDKDKRDVGIYSYYAPPRKDKDKRRGVEERSPQDFADDAAAKKE</sequence>
<evidence type="ECO:0000256" key="1">
    <source>
        <dbReference type="SAM" id="MobiDB-lite"/>
    </source>
</evidence>
<keyword evidence="2" id="KW-0732">Signal</keyword>
<evidence type="ECO:0000256" key="2">
    <source>
        <dbReference type="SAM" id="SignalP"/>
    </source>
</evidence>
<dbReference type="AlphaFoldDB" id="A0A1L7WRZ7"/>
<feature type="compositionally biased region" description="Basic and acidic residues" evidence="1">
    <location>
        <begin position="82"/>
        <end position="97"/>
    </location>
</feature>
<protein>
    <submittedName>
        <fullName evidence="3">Uncharacterized protein</fullName>
    </submittedName>
</protein>
<dbReference type="OrthoDB" id="10334724at2759"/>
<keyword evidence="4" id="KW-1185">Reference proteome</keyword>
<feature type="chain" id="PRO_5009875182" evidence="2">
    <location>
        <begin position="19"/>
        <end position="109"/>
    </location>
</feature>
<organism evidence="3 4">
    <name type="scientific">Phialocephala subalpina</name>
    <dbReference type="NCBI Taxonomy" id="576137"/>
    <lineage>
        <taxon>Eukaryota</taxon>
        <taxon>Fungi</taxon>
        <taxon>Dikarya</taxon>
        <taxon>Ascomycota</taxon>
        <taxon>Pezizomycotina</taxon>
        <taxon>Leotiomycetes</taxon>
        <taxon>Helotiales</taxon>
        <taxon>Mollisiaceae</taxon>
        <taxon>Phialocephala</taxon>
        <taxon>Phialocephala fortinii species complex</taxon>
    </lineage>
</organism>
<evidence type="ECO:0000313" key="4">
    <source>
        <dbReference type="Proteomes" id="UP000184330"/>
    </source>
</evidence>
<feature type="signal peptide" evidence="2">
    <location>
        <begin position="1"/>
        <end position="18"/>
    </location>
</feature>
<accession>A0A1L7WRZ7</accession>
<feature type="region of interest" description="Disordered" evidence="1">
    <location>
        <begin position="73"/>
        <end position="109"/>
    </location>
</feature>
<dbReference type="Proteomes" id="UP000184330">
    <property type="component" value="Unassembled WGS sequence"/>
</dbReference>
<evidence type="ECO:0000313" key="3">
    <source>
        <dbReference type="EMBL" id="CZR55505.1"/>
    </source>
</evidence>
<name>A0A1L7WRZ7_9HELO</name>
<reference evidence="3 4" key="1">
    <citation type="submission" date="2016-03" db="EMBL/GenBank/DDBJ databases">
        <authorList>
            <person name="Ploux O."/>
        </authorList>
    </citation>
    <scope>NUCLEOTIDE SEQUENCE [LARGE SCALE GENOMIC DNA]</scope>
    <source>
        <strain evidence="3 4">UAMH 11012</strain>
    </source>
</reference>
<dbReference type="EMBL" id="FJOG01000006">
    <property type="protein sequence ID" value="CZR55505.1"/>
    <property type="molecule type" value="Genomic_DNA"/>
</dbReference>
<proteinExistence type="predicted"/>
<gene>
    <name evidence="3" type="ORF">PAC_05393</name>
</gene>